<proteinExistence type="predicted"/>
<gene>
    <name evidence="3" type="ORF">KTA_29710</name>
</gene>
<name>A0A455T5S0_9CHLR</name>
<accession>A0A455T5S0</accession>
<protein>
    <recommendedName>
        <fullName evidence="4">General stress protein 17M-like domain-containing protein</fullName>
    </recommendedName>
</protein>
<organism evidence="3">
    <name type="scientific">Thermogemmatispora argillosa</name>
    <dbReference type="NCBI Taxonomy" id="2045280"/>
    <lineage>
        <taxon>Bacteria</taxon>
        <taxon>Bacillati</taxon>
        <taxon>Chloroflexota</taxon>
        <taxon>Ktedonobacteria</taxon>
        <taxon>Thermogemmatisporales</taxon>
        <taxon>Thermogemmatisporaceae</taxon>
        <taxon>Thermogemmatispora</taxon>
    </lineage>
</organism>
<keyword evidence="2" id="KW-0812">Transmembrane</keyword>
<dbReference type="EMBL" id="AP019377">
    <property type="protein sequence ID" value="BBH94772.1"/>
    <property type="molecule type" value="Genomic_DNA"/>
</dbReference>
<keyword evidence="2" id="KW-0472">Membrane</keyword>
<dbReference type="AlphaFoldDB" id="A0A455T5S0"/>
<feature type="transmembrane region" description="Helical" evidence="2">
    <location>
        <begin position="65"/>
        <end position="88"/>
    </location>
</feature>
<evidence type="ECO:0000313" key="3">
    <source>
        <dbReference type="EMBL" id="BBH94772.1"/>
    </source>
</evidence>
<sequence>MALIGSAAVVGIFEERSQAEQAIGELKAAGFKDEQITRLSREPLKPQEAGPTERLLERARARYNLPLLGGIIGALGGGLFSLLASLILPRVGVEIGGGPLLALLEGLVLGALGGGFLGTVIGPTLIGPGPRYTEAEALPGRTIIMVRTLERQAEAASILRKYGARNALAPRATETAAMAALRLTVPEGRAVSPANEGAVTLPAETAASRGEERPENSGPNREASQSDG</sequence>
<feature type="compositionally biased region" description="Polar residues" evidence="1">
    <location>
        <begin position="217"/>
        <end position="228"/>
    </location>
</feature>
<keyword evidence="2" id="KW-1133">Transmembrane helix</keyword>
<evidence type="ECO:0000256" key="1">
    <source>
        <dbReference type="SAM" id="MobiDB-lite"/>
    </source>
</evidence>
<feature type="region of interest" description="Disordered" evidence="1">
    <location>
        <begin position="191"/>
        <end position="228"/>
    </location>
</feature>
<evidence type="ECO:0008006" key="4">
    <source>
        <dbReference type="Google" id="ProtNLM"/>
    </source>
</evidence>
<reference evidence="3" key="1">
    <citation type="submission" date="2018-12" db="EMBL/GenBank/DDBJ databases">
        <title>Novel natural products biosynthetic potential of the class Ktedonobacteria.</title>
        <authorList>
            <person name="Zheng Y."/>
            <person name="Saitou A."/>
            <person name="Wang C.M."/>
            <person name="Toyoda A."/>
            <person name="Minakuchi Y."/>
            <person name="Sekiguchi Y."/>
            <person name="Ueda K."/>
            <person name="Takano H."/>
            <person name="Sakai Y."/>
            <person name="Yokota A."/>
            <person name="Yabe S."/>
        </authorList>
    </citation>
    <scope>NUCLEOTIDE SEQUENCE</scope>
    <source>
        <strain evidence="3">A3-2</strain>
    </source>
</reference>
<evidence type="ECO:0000256" key="2">
    <source>
        <dbReference type="SAM" id="Phobius"/>
    </source>
</evidence>
<feature type="transmembrane region" description="Helical" evidence="2">
    <location>
        <begin position="100"/>
        <end position="121"/>
    </location>
</feature>